<accession>A0A143PMT8</accession>
<feature type="signal peptide" evidence="1">
    <location>
        <begin position="1"/>
        <end position="22"/>
    </location>
</feature>
<dbReference type="EMBL" id="CP015136">
    <property type="protein sequence ID" value="AMY09937.1"/>
    <property type="molecule type" value="Genomic_DNA"/>
</dbReference>
<keyword evidence="1" id="KW-0732">Signal</keyword>
<feature type="chain" id="PRO_5007511688" description="DUF1684 domain-containing protein" evidence="1">
    <location>
        <begin position="23"/>
        <end position="311"/>
    </location>
</feature>
<evidence type="ECO:0000313" key="2">
    <source>
        <dbReference type="EMBL" id="AMY09937.1"/>
    </source>
</evidence>
<dbReference type="Proteomes" id="UP000076079">
    <property type="component" value="Chromosome"/>
</dbReference>
<reference evidence="2 3" key="1">
    <citation type="journal article" date="2016" name="Genome Announc.">
        <title>First Complete Genome Sequence of a Subdivision 6 Acidobacterium Strain.</title>
        <authorList>
            <person name="Huang S."/>
            <person name="Vieira S."/>
            <person name="Bunk B."/>
            <person name="Riedel T."/>
            <person name="Sproer C."/>
            <person name="Overmann J."/>
        </authorList>
    </citation>
    <scope>NUCLEOTIDE SEQUENCE [LARGE SCALE GENOMIC DNA]</scope>
    <source>
        <strain evidence="3">DSM 100886 HEG_-6_39</strain>
    </source>
</reference>
<evidence type="ECO:0008006" key="4">
    <source>
        <dbReference type="Google" id="ProtNLM"/>
    </source>
</evidence>
<dbReference type="InterPro" id="IPR012467">
    <property type="entry name" value="DUF1684"/>
</dbReference>
<protein>
    <recommendedName>
        <fullName evidence="4">DUF1684 domain-containing protein</fullName>
    </recommendedName>
</protein>
<dbReference type="Pfam" id="PF07920">
    <property type="entry name" value="DUF1684"/>
    <property type="match status" value="1"/>
</dbReference>
<sequence length="311" mass="33730" precursor="true">MRSFLQGLMIFAALVASAAAAAAQTAPIAPTTAEDWRQQYERDLRAEYGWLSVAGLTFLPEGTHTVGSDPASAVVLPAGPAPQHVGRIVVTDEGVTLYLEAGVQALLNGKPAPAVVALKKAERTAPGQPAAQPDKIRVGRVEFHLHESGDRLALRVRDPESPIRIGFQGPRWFPVSESARVVATLKPFESPRVVDVRNILGDNEPYSAPGQLEFPWEGRTVRVLAFTTTRGRLQVIFRDASVGRETYGTRYAYAEPTGDGRYVLDFNKAYNPPCAYNPYTTCPTPPAQNILKVAIRAGEKIYDGPASSAHR</sequence>
<keyword evidence="3" id="KW-1185">Reference proteome</keyword>
<dbReference type="PATRIC" id="fig|1813736.3.peg.3366"/>
<organism evidence="2 3">
    <name type="scientific">Luteitalea pratensis</name>
    <dbReference type="NCBI Taxonomy" id="1855912"/>
    <lineage>
        <taxon>Bacteria</taxon>
        <taxon>Pseudomonadati</taxon>
        <taxon>Acidobacteriota</taxon>
        <taxon>Vicinamibacteria</taxon>
        <taxon>Vicinamibacterales</taxon>
        <taxon>Vicinamibacteraceae</taxon>
        <taxon>Luteitalea</taxon>
    </lineage>
</organism>
<proteinExistence type="predicted"/>
<dbReference type="AlphaFoldDB" id="A0A143PMT8"/>
<dbReference type="KEGG" id="abac:LuPra_03164"/>
<gene>
    <name evidence="2" type="ORF">LuPra_03164</name>
</gene>
<dbReference type="RefSeq" id="WP_157899255.1">
    <property type="nucleotide sequence ID" value="NZ_CP015136.1"/>
</dbReference>
<name>A0A143PMT8_LUTPR</name>
<reference evidence="3" key="2">
    <citation type="submission" date="2016-04" db="EMBL/GenBank/DDBJ databases">
        <title>First Complete Genome Sequence of a Subdivision 6 Acidobacterium.</title>
        <authorList>
            <person name="Huang S."/>
            <person name="Vieira S."/>
            <person name="Bunk B."/>
            <person name="Riedel T."/>
            <person name="Sproeer C."/>
            <person name="Overmann J."/>
        </authorList>
    </citation>
    <scope>NUCLEOTIDE SEQUENCE [LARGE SCALE GENOMIC DNA]</scope>
    <source>
        <strain evidence="3">DSM 100886 HEG_-6_39</strain>
    </source>
</reference>
<evidence type="ECO:0000256" key="1">
    <source>
        <dbReference type="SAM" id="SignalP"/>
    </source>
</evidence>
<evidence type="ECO:0000313" key="3">
    <source>
        <dbReference type="Proteomes" id="UP000076079"/>
    </source>
</evidence>
<dbReference type="PANTHER" id="PTHR41913">
    <property type="entry name" value="DUF1684 DOMAIN-CONTAINING PROTEIN"/>
    <property type="match status" value="1"/>
</dbReference>
<dbReference type="PANTHER" id="PTHR41913:SF1">
    <property type="entry name" value="DUF1684 DOMAIN-CONTAINING PROTEIN"/>
    <property type="match status" value="1"/>
</dbReference>
<dbReference type="STRING" id="1855912.LuPra_03164"/>
<dbReference type="OrthoDB" id="5493262at2"/>